<evidence type="ECO:0000256" key="2">
    <source>
        <dbReference type="ARBA" id="ARBA00009009"/>
    </source>
</evidence>
<dbReference type="InterPro" id="IPR045155">
    <property type="entry name" value="Beta-lactam_cat"/>
</dbReference>
<dbReference type="EC" id="3.5.2.6" evidence="3"/>
<evidence type="ECO:0000313" key="5">
    <source>
        <dbReference type="EMBL" id="SNS67571.1"/>
    </source>
</evidence>
<name>A0A239GEV3_9SPHN</name>
<evidence type="ECO:0000313" key="6">
    <source>
        <dbReference type="Proteomes" id="UP000198339"/>
    </source>
</evidence>
<reference evidence="5 6" key="1">
    <citation type="submission" date="2017-06" db="EMBL/GenBank/DDBJ databases">
        <authorList>
            <person name="Kim H.J."/>
            <person name="Triplett B.A."/>
        </authorList>
    </citation>
    <scope>NUCLEOTIDE SEQUENCE [LARGE SCALE GENOMIC DNA]</scope>
    <source>
        <strain evidence="5 6">DS15</strain>
    </source>
</reference>
<comment type="catalytic activity">
    <reaction evidence="1">
        <text>a beta-lactam + H2O = a substituted beta-amino acid</text>
        <dbReference type="Rhea" id="RHEA:20401"/>
        <dbReference type="ChEBI" id="CHEBI:15377"/>
        <dbReference type="ChEBI" id="CHEBI:35627"/>
        <dbReference type="ChEBI" id="CHEBI:140347"/>
        <dbReference type="EC" id="3.5.2.6"/>
    </reaction>
</comment>
<comment type="similarity">
    <text evidence="2">Belongs to the class-A beta-lactamase family.</text>
</comment>
<gene>
    <name evidence="5" type="ORF">SAMN06295955_103162</name>
</gene>
<evidence type="ECO:0000256" key="1">
    <source>
        <dbReference type="ARBA" id="ARBA00001526"/>
    </source>
</evidence>
<feature type="domain" description="Beta-lactamase class A catalytic" evidence="4">
    <location>
        <begin position="111"/>
        <end position="370"/>
    </location>
</feature>
<keyword evidence="6" id="KW-1185">Reference proteome</keyword>
<dbReference type="Pfam" id="PF13354">
    <property type="entry name" value="Beta-lactamase2"/>
    <property type="match status" value="1"/>
</dbReference>
<evidence type="ECO:0000259" key="4">
    <source>
        <dbReference type="Pfam" id="PF13354"/>
    </source>
</evidence>
<dbReference type="Gene3D" id="3.40.710.10">
    <property type="entry name" value="DD-peptidase/beta-lactamase superfamily"/>
    <property type="match status" value="1"/>
</dbReference>
<protein>
    <recommendedName>
        <fullName evidence="3">beta-lactamase</fullName>
        <ecNumber evidence="3">3.5.2.6</ecNumber>
    </recommendedName>
</protein>
<dbReference type="Proteomes" id="UP000198339">
    <property type="component" value="Unassembled WGS sequence"/>
</dbReference>
<organism evidence="5 6">
    <name type="scientific">Sphingopyxis indica</name>
    <dbReference type="NCBI Taxonomy" id="436663"/>
    <lineage>
        <taxon>Bacteria</taxon>
        <taxon>Pseudomonadati</taxon>
        <taxon>Pseudomonadota</taxon>
        <taxon>Alphaproteobacteria</taxon>
        <taxon>Sphingomonadales</taxon>
        <taxon>Sphingomonadaceae</taxon>
        <taxon>Sphingopyxis</taxon>
    </lineage>
</organism>
<proteinExistence type="inferred from homology"/>
<dbReference type="GO" id="GO:0008800">
    <property type="term" value="F:beta-lactamase activity"/>
    <property type="evidence" value="ECO:0007669"/>
    <property type="project" value="UniProtKB-EC"/>
</dbReference>
<dbReference type="GO" id="GO:0046677">
    <property type="term" value="P:response to antibiotic"/>
    <property type="evidence" value="ECO:0007669"/>
    <property type="project" value="InterPro"/>
</dbReference>
<sequence>MIPGRQGRGEFWFAFGVAMKVEFSGRRLLAVVSSAVVLAGCVGSSVIPAPRAATPAPRAANGAAAVPVGTPVRTAPPPAPAGVVDPGFQRPPAGLEARIHSLWQSFPGKTGIAVQRIDGDWAFAERGDDLFPQQSVSKLWVTLTVLDAIDRGELSFDQKVRIGPEDLTLFHQPLAARVRSEGSVTMTIRDLIETAITHSDNTANDSLLRTVGGPKAVNGFIARKDLGAIRFGPGERLLQSGTAGLKWQQAYSSGYAFQKARAELPDWVRQKAMDSYLADPPDGASPSAIARALTRLARGELLSPESTKYVLGVMSRTRSGPKRLKAGLPAGWEFMHKTGTGQDYKGMTAGYNDIGIATAPDGTRYAIVVLLGTTTSSVPARMALMQAVSGAVADYHGR</sequence>
<dbReference type="PRINTS" id="PR00118">
    <property type="entry name" value="BLACTAMASEA"/>
</dbReference>
<dbReference type="InterPro" id="IPR000871">
    <property type="entry name" value="Beta-lactam_class-A"/>
</dbReference>
<dbReference type="PANTHER" id="PTHR35333">
    <property type="entry name" value="BETA-LACTAMASE"/>
    <property type="match status" value="1"/>
</dbReference>
<dbReference type="GO" id="GO:0030655">
    <property type="term" value="P:beta-lactam antibiotic catabolic process"/>
    <property type="evidence" value="ECO:0007669"/>
    <property type="project" value="InterPro"/>
</dbReference>
<dbReference type="PANTHER" id="PTHR35333:SF3">
    <property type="entry name" value="BETA-LACTAMASE-TYPE TRANSPEPTIDASE FOLD CONTAINING PROTEIN"/>
    <property type="match status" value="1"/>
</dbReference>
<dbReference type="EMBL" id="FZPA01000003">
    <property type="protein sequence ID" value="SNS67571.1"/>
    <property type="molecule type" value="Genomic_DNA"/>
</dbReference>
<dbReference type="SUPFAM" id="SSF56601">
    <property type="entry name" value="beta-lactamase/transpeptidase-like"/>
    <property type="match status" value="1"/>
</dbReference>
<dbReference type="AlphaFoldDB" id="A0A239GEV3"/>
<accession>A0A239GEV3</accession>
<dbReference type="InterPro" id="IPR012338">
    <property type="entry name" value="Beta-lactam/transpept-like"/>
</dbReference>
<evidence type="ECO:0000256" key="3">
    <source>
        <dbReference type="ARBA" id="ARBA00012865"/>
    </source>
</evidence>